<dbReference type="EMBL" id="SMRT01000018">
    <property type="protein sequence ID" value="TDF92947.1"/>
    <property type="molecule type" value="Genomic_DNA"/>
</dbReference>
<sequence>MNKNHLFIALGAVVFAIFLQFVSVGLLGNSVVSNIPILGELLTVIDFLFLFNYLNDGLDLYNIEQVVLRVISLAATAYTLIILNEWGFDKLNELFNDSPDYARIIKVITIVVAIIIHYFVYFILHAIYIDIFYQIIHKVQIEFDKVKKQIQYLKY</sequence>
<comment type="caution">
    <text evidence="2">The sequence shown here is derived from an EMBL/GenBank/DDBJ whole genome shotgun (WGS) entry which is preliminary data.</text>
</comment>
<keyword evidence="1" id="KW-1133">Transmembrane helix</keyword>
<evidence type="ECO:0000256" key="1">
    <source>
        <dbReference type="SAM" id="Phobius"/>
    </source>
</evidence>
<dbReference type="OrthoDB" id="9869290at2"/>
<keyword evidence="1" id="KW-0812">Transmembrane</keyword>
<feature type="transmembrane region" description="Helical" evidence="1">
    <location>
        <begin position="7"/>
        <end position="28"/>
    </location>
</feature>
<feature type="transmembrane region" description="Helical" evidence="1">
    <location>
        <begin position="104"/>
        <end position="128"/>
    </location>
</feature>
<proteinExistence type="predicted"/>
<name>A0A4R5KFA9_9BACL</name>
<dbReference type="Proteomes" id="UP000295636">
    <property type="component" value="Unassembled WGS sequence"/>
</dbReference>
<dbReference type="AlphaFoldDB" id="A0A4R5KFA9"/>
<protein>
    <submittedName>
        <fullName evidence="2">Uncharacterized protein</fullName>
    </submittedName>
</protein>
<reference evidence="2 3" key="1">
    <citation type="submission" date="2019-03" db="EMBL/GenBank/DDBJ databases">
        <title>This is whole genome sequence of Paenibacillus sp MS74 strain.</title>
        <authorList>
            <person name="Trinh H.N."/>
        </authorList>
    </citation>
    <scope>NUCLEOTIDE SEQUENCE [LARGE SCALE GENOMIC DNA]</scope>
    <source>
        <strain evidence="2 3">MS74</strain>
    </source>
</reference>
<organism evidence="2 3">
    <name type="scientific">Paenibacillus piri</name>
    <dbReference type="NCBI Taxonomy" id="2547395"/>
    <lineage>
        <taxon>Bacteria</taxon>
        <taxon>Bacillati</taxon>
        <taxon>Bacillota</taxon>
        <taxon>Bacilli</taxon>
        <taxon>Bacillales</taxon>
        <taxon>Paenibacillaceae</taxon>
        <taxon>Paenibacillus</taxon>
    </lineage>
</organism>
<feature type="transmembrane region" description="Helical" evidence="1">
    <location>
        <begin position="66"/>
        <end position="84"/>
    </location>
</feature>
<feature type="transmembrane region" description="Helical" evidence="1">
    <location>
        <begin position="34"/>
        <end position="54"/>
    </location>
</feature>
<evidence type="ECO:0000313" key="2">
    <source>
        <dbReference type="EMBL" id="TDF92947.1"/>
    </source>
</evidence>
<keyword evidence="3" id="KW-1185">Reference proteome</keyword>
<evidence type="ECO:0000313" key="3">
    <source>
        <dbReference type="Proteomes" id="UP000295636"/>
    </source>
</evidence>
<gene>
    <name evidence="2" type="ORF">E1757_28100</name>
</gene>
<dbReference type="RefSeq" id="WP_133234488.1">
    <property type="nucleotide sequence ID" value="NZ_SMRT01000018.1"/>
</dbReference>
<keyword evidence="1" id="KW-0472">Membrane</keyword>
<accession>A0A4R5KFA9</accession>